<dbReference type="Pfam" id="PF03328">
    <property type="entry name" value="HpcH_HpaI"/>
    <property type="match status" value="1"/>
</dbReference>
<feature type="compositionally biased region" description="Low complexity" evidence="5">
    <location>
        <begin position="497"/>
        <end position="526"/>
    </location>
</feature>
<dbReference type="InterPro" id="IPR050251">
    <property type="entry name" value="HpcH-HpaI_aldolase"/>
</dbReference>
<evidence type="ECO:0000259" key="6">
    <source>
        <dbReference type="PROSITE" id="PS50157"/>
    </source>
</evidence>
<protein>
    <recommendedName>
        <fullName evidence="6">C2H2-type domain-containing protein</fullName>
    </recommendedName>
</protein>
<keyword evidence="2" id="KW-0479">Metal-binding</keyword>
<dbReference type="PANTHER" id="PTHR30502">
    <property type="entry name" value="2-KETO-3-DEOXY-L-RHAMNONATE ALDOLASE"/>
    <property type="match status" value="1"/>
</dbReference>
<reference evidence="7" key="1">
    <citation type="journal article" date="2021" name="Nat. Commun.">
        <title>Genetic determinants of endophytism in the Arabidopsis root mycobiome.</title>
        <authorList>
            <person name="Mesny F."/>
            <person name="Miyauchi S."/>
            <person name="Thiergart T."/>
            <person name="Pickel B."/>
            <person name="Atanasova L."/>
            <person name="Karlsson M."/>
            <person name="Huettel B."/>
            <person name="Barry K.W."/>
            <person name="Haridas S."/>
            <person name="Chen C."/>
            <person name="Bauer D."/>
            <person name="Andreopoulos W."/>
            <person name="Pangilinan J."/>
            <person name="LaButti K."/>
            <person name="Riley R."/>
            <person name="Lipzen A."/>
            <person name="Clum A."/>
            <person name="Drula E."/>
            <person name="Henrissat B."/>
            <person name="Kohler A."/>
            <person name="Grigoriev I.V."/>
            <person name="Martin F.M."/>
            <person name="Hacquard S."/>
        </authorList>
    </citation>
    <scope>NUCLEOTIDE SEQUENCE</scope>
    <source>
        <strain evidence="7">MPI-CAGE-AT-0023</strain>
    </source>
</reference>
<keyword evidence="8" id="KW-1185">Reference proteome</keyword>
<dbReference type="GO" id="GO:0008270">
    <property type="term" value="F:zinc ion binding"/>
    <property type="evidence" value="ECO:0007669"/>
    <property type="project" value="UniProtKB-KW"/>
</dbReference>
<dbReference type="GeneID" id="70217101"/>
<dbReference type="Proteomes" id="UP000720189">
    <property type="component" value="Unassembled WGS sequence"/>
</dbReference>
<organism evidence="7 8">
    <name type="scientific">Fusarium redolens</name>
    <dbReference type="NCBI Taxonomy" id="48865"/>
    <lineage>
        <taxon>Eukaryota</taxon>
        <taxon>Fungi</taxon>
        <taxon>Dikarya</taxon>
        <taxon>Ascomycota</taxon>
        <taxon>Pezizomycotina</taxon>
        <taxon>Sordariomycetes</taxon>
        <taxon>Hypocreomycetidae</taxon>
        <taxon>Hypocreales</taxon>
        <taxon>Nectriaceae</taxon>
        <taxon>Fusarium</taxon>
        <taxon>Fusarium redolens species complex</taxon>
    </lineage>
</organism>
<proteinExistence type="inferred from homology"/>
<dbReference type="EMBL" id="JAGMUX010000004">
    <property type="protein sequence ID" value="KAH7260704.1"/>
    <property type="molecule type" value="Genomic_DNA"/>
</dbReference>
<dbReference type="SUPFAM" id="SSF51621">
    <property type="entry name" value="Phosphoenolpyruvate/pyruvate domain"/>
    <property type="match status" value="1"/>
</dbReference>
<evidence type="ECO:0000256" key="3">
    <source>
        <dbReference type="ARBA" id="ARBA00023239"/>
    </source>
</evidence>
<dbReference type="PANTHER" id="PTHR30502:SF0">
    <property type="entry name" value="PHOSPHOENOLPYRUVATE CARBOXYLASE FAMILY PROTEIN"/>
    <property type="match status" value="1"/>
</dbReference>
<dbReference type="InterPro" id="IPR013087">
    <property type="entry name" value="Znf_C2H2_type"/>
</dbReference>
<evidence type="ECO:0000313" key="7">
    <source>
        <dbReference type="EMBL" id="KAH7260704.1"/>
    </source>
</evidence>
<evidence type="ECO:0000256" key="2">
    <source>
        <dbReference type="ARBA" id="ARBA00022723"/>
    </source>
</evidence>
<dbReference type="InterPro" id="IPR040442">
    <property type="entry name" value="Pyrv_kinase-like_dom_sf"/>
</dbReference>
<feature type="domain" description="C2H2-type" evidence="6">
    <location>
        <begin position="549"/>
        <end position="572"/>
    </location>
</feature>
<name>A0A9P9HN55_FUSRE</name>
<keyword evidence="4" id="KW-0862">Zinc</keyword>
<feature type="region of interest" description="Disordered" evidence="5">
    <location>
        <begin position="486"/>
        <end position="541"/>
    </location>
</feature>
<dbReference type="RefSeq" id="XP_046052581.1">
    <property type="nucleotide sequence ID" value="XM_046187147.1"/>
</dbReference>
<feature type="compositionally biased region" description="Basic residues" evidence="5">
    <location>
        <begin position="527"/>
        <end position="537"/>
    </location>
</feature>
<accession>A0A9P9HN55</accession>
<comment type="caution">
    <text evidence="7">The sequence shown here is derived from an EMBL/GenBank/DDBJ whole genome shotgun (WGS) entry which is preliminary data.</text>
</comment>
<dbReference type="GO" id="GO:0005737">
    <property type="term" value="C:cytoplasm"/>
    <property type="evidence" value="ECO:0007669"/>
    <property type="project" value="TreeGrafter"/>
</dbReference>
<dbReference type="AlphaFoldDB" id="A0A9P9HN55"/>
<dbReference type="InterPro" id="IPR005000">
    <property type="entry name" value="Aldolase/citrate-lyase_domain"/>
</dbReference>
<dbReference type="Gene3D" id="3.20.20.60">
    <property type="entry name" value="Phosphoenolpyruvate-binding domains"/>
    <property type="match status" value="1"/>
</dbReference>
<dbReference type="PROSITE" id="PS00028">
    <property type="entry name" value="ZINC_FINGER_C2H2_1"/>
    <property type="match status" value="1"/>
</dbReference>
<dbReference type="PROSITE" id="PS50157">
    <property type="entry name" value="ZINC_FINGER_C2H2_2"/>
    <property type="match status" value="1"/>
</dbReference>
<gene>
    <name evidence="7" type="ORF">BKA55DRAFT_504958</name>
</gene>
<keyword evidence="4" id="KW-0863">Zinc-finger</keyword>
<feature type="compositionally biased region" description="Polar residues" evidence="5">
    <location>
        <begin position="486"/>
        <end position="496"/>
    </location>
</feature>
<dbReference type="InterPro" id="IPR015813">
    <property type="entry name" value="Pyrv/PenolPyrv_kinase-like_dom"/>
</dbReference>
<evidence type="ECO:0000256" key="4">
    <source>
        <dbReference type="PROSITE-ProRule" id="PRU00042"/>
    </source>
</evidence>
<dbReference type="GO" id="GO:0016832">
    <property type="term" value="F:aldehyde-lyase activity"/>
    <property type="evidence" value="ECO:0007669"/>
    <property type="project" value="TreeGrafter"/>
</dbReference>
<evidence type="ECO:0000256" key="1">
    <source>
        <dbReference type="ARBA" id="ARBA00005568"/>
    </source>
</evidence>
<comment type="similarity">
    <text evidence="1">Belongs to the HpcH/HpaI aldolase family.</text>
</comment>
<evidence type="ECO:0000313" key="8">
    <source>
        <dbReference type="Proteomes" id="UP000720189"/>
    </source>
</evidence>
<evidence type="ECO:0000256" key="5">
    <source>
        <dbReference type="SAM" id="MobiDB-lite"/>
    </source>
</evidence>
<sequence>MEQGNFLRAALQRADGPSMGLWQMVPGANVSRALARVPGVDWVVIDCEHGNLDDSAMHEAVPAVAAAGVSPVVRIPGMESWMIKRALDSGAHGILVPLLRTAQEAREIVRAAKFPPQGTRGFGSPYAMERFSPIPTMTEYLQQANNSLLTIVQIETQQALENLEEIAAVDGVDVLFVGPFDLGNNIGHPIMQGIFKPELRDALARVLKASHKFGKKCGIYSTSGKQAREYAEAGFDMVHVATDFTSLQFIMSHENMSSQHIPHQSRLQESPVGDFDPGDWTSLQLGAEMHLTGTQDDGVHWQQSNHRGPQLTHDADTNLSEGLLHVLNDGVGLCFDQASLEDLTFGCPDLAADSFELDHNYASSLGSLSHQEIQGHCHNDGFVPYSLQQVLNTSSLANQELCETDTANPPQYPAIPISLNPTLPRRRSRYSLRHSLNVDGGRSTHIPVYDAHEQASDPLQRWRNSPPGAESASWSAIYDALQENPLSDNMQAPSTRVESSSPSVASWHSQSSSSIVSTQSSRSFQNRNRRRVTKRRSTATDANKKPRIFHCTFCCDTFAKKHDWTRHEKTLHLDCDQWICAPYGGAVVSSSTGRSTCAYCNILDPTEHHLSSHNHNACHTGQQPHVFRRKDNLIQHLRGFHQLDTLPILDDWRIPPPPISSRCGFCHQHLESWQDRADHLTQHFRQGKKMAEWKGDHEFEPSIAAQVRNALPPYLLANEALTMVPFSATDPTVPDHLAQIEERIGKAVDPGPNPGQQHDHGFDLTPDSYTKFLAWHLGRFAQQSFASGVFPTDEMFQGEARRLVYGSDDNWEQTIADNQEWIATFRRQHLSKD</sequence>
<dbReference type="OrthoDB" id="5399138at2759"/>
<keyword evidence="3" id="KW-0456">Lyase</keyword>